<sequence length="568" mass="65097">MTNIVETYDGYKELTSYLREFQNRTYYDFLLRYKKKIVDSILSSSIITFWQNYDNFWGGCFLKEADKLDKKLKEKVNEEQLRYKPGLEKYWNNVIQECNIRKHILQILLVVRNRIKIANDELSKITIYTSEEMEFLNNNVAYQNKQLLHDDNIEILHDLIYEDNNMEAVEYYNDNPGDINNDSGQNRIRKKRTPLLQDLNNDNNQFASGSNSTTNNGTRTLINKRRSNNINYEDNNDLYVVAIHNTSSSNSTVNEISTNQVQPRNYDDDDLYVVATHQNEQQLLHDTSNNLKTLLNNQSASDLNLTANAITRPNNDDDDDLYVIATHQNKQLLLHDANNLETLLNNQSISDLNLTANANEQLLFRDANNLETLLNNQFISDLNLTANAITRPNNEDEDEDLYIIATHQNEKKLLRDTNNNLETLLDNQSVSGSNLITNTITGPNNNNDDGLYVIATHQNEQLPHNASNNNLETLLGASANQNEQQLSYSISYDDNNNAEVVETLQNHKGSSNKLIMIMVEKESGEKEHCHHQENTTYTAKGPNTAYATKGLNKPASPFSEEVESIDQQ</sequence>
<keyword evidence="3" id="KW-1185">Reference proteome</keyword>
<feature type="region of interest" description="Disordered" evidence="1">
    <location>
        <begin position="530"/>
        <end position="568"/>
    </location>
</feature>
<dbReference type="EMBL" id="CAJVPY010018990">
    <property type="protein sequence ID" value="CAG8769662.1"/>
    <property type="molecule type" value="Genomic_DNA"/>
</dbReference>
<evidence type="ECO:0000256" key="1">
    <source>
        <dbReference type="SAM" id="MobiDB-lite"/>
    </source>
</evidence>
<dbReference type="Proteomes" id="UP000789405">
    <property type="component" value="Unassembled WGS sequence"/>
</dbReference>
<dbReference type="AlphaFoldDB" id="A0A9N9NZ25"/>
<evidence type="ECO:0000313" key="2">
    <source>
        <dbReference type="EMBL" id="CAG8769662.1"/>
    </source>
</evidence>
<gene>
    <name evidence="2" type="ORF">DERYTH_LOCUS18565</name>
</gene>
<dbReference type="OrthoDB" id="2310773at2759"/>
<evidence type="ECO:0000313" key="3">
    <source>
        <dbReference type="Proteomes" id="UP000789405"/>
    </source>
</evidence>
<feature type="compositionally biased region" description="Low complexity" evidence="1">
    <location>
        <begin position="198"/>
        <end position="218"/>
    </location>
</feature>
<protein>
    <submittedName>
        <fullName evidence="2">3638_t:CDS:1</fullName>
    </submittedName>
</protein>
<feature type="region of interest" description="Disordered" evidence="1">
    <location>
        <begin position="198"/>
        <end position="219"/>
    </location>
</feature>
<accession>A0A9N9NZ25</accession>
<name>A0A9N9NZ25_9GLOM</name>
<reference evidence="2" key="1">
    <citation type="submission" date="2021-06" db="EMBL/GenBank/DDBJ databases">
        <authorList>
            <person name="Kallberg Y."/>
            <person name="Tangrot J."/>
            <person name="Rosling A."/>
        </authorList>
    </citation>
    <scope>NUCLEOTIDE SEQUENCE</scope>
    <source>
        <strain evidence="2">MA453B</strain>
    </source>
</reference>
<comment type="caution">
    <text evidence="2">The sequence shown here is derived from an EMBL/GenBank/DDBJ whole genome shotgun (WGS) entry which is preliminary data.</text>
</comment>
<proteinExistence type="predicted"/>
<organism evidence="2 3">
    <name type="scientific">Dentiscutata erythropus</name>
    <dbReference type="NCBI Taxonomy" id="1348616"/>
    <lineage>
        <taxon>Eukaryota</taxon>
        <taxon>Fungi</taxon>
        <taxon>Fungi incertae sedis</taxon>
        <taxon>Mucoromycota</taxon>
        <taxon>Glomeromycotina</taxon>
        <taxon>Glomeromycetes</taxon>
        <taxon>Diversisporales</taxon>
        <taxon>Gigasporaceae</taxon>
        <taxon>Dentiscutata</taxon>
    </lineage>
</organism>